<accession>A0A448WDL3</accession>
<name>A0A448WDL3_9PLAT</name>
<dbReference type="Proteomes" id="UP000784294">
    <property type="component" value="Unassembled WGS sequence"/>
</dbReference>
<dbReference type="AlphaFoldDB" id="A0A448WDL3"/>
<dbReference type="EMBL" id="CAAALY010005200">
    <property type="protein sequence ID" value="VEL08990.1"/>
    <property type="molecule type" value="Genomic_DNA"/>
</dbReference>
<protein>
    <submittedName>
        <fullName evidence="2">Uncharacterized protein</fullName>
    </submittedName>
</protein>
<comment type="caution">
    <text evidence="2">The sequence shown here is derived from an EMBL/GenBank/DDBJ whole genome shotgun (WGS) entry which is preliminary data.</text>
</comment>
<evidence type="ECO:0000313" key="3">
    <source>
        <dbReference type="Proteomes" id="UP000784294"/>
    </source>
</evidence>
<keyword evidence="3" id="KW-1185">Reference proteome</keyword>
<organism evidence="2 3">
    <name type="scientific">Protopolystoma xenopodis</name>
    <dbReference type="NCBI Taxonomy" id="117903"/>
    <lineage>
        <taxon>Eukaryota</taxon>
        <taxon>Metazoa</taxon>
        <taxon>Spiralia</taxon>
        <taxon>Lophotrochozoa</taxon>
        <taxon>Platyhelminthes</taxon>
        <taxon>Monogenea</taxon>
        <taxon>Polyopisthocotylea</taxon>
        <taxon>Polystomatidea</taxon>
        <taxon>Polystomatidae</taxon>
        <taxon>Protopolystoma</taxon>
    </lineage>
</organism>
<feature type="region of interest" description="Disordered" evidence="1">
    <location>
        <begin position="118"/>
        <end position="143"/>
    </location>
</feature>
<sequence>MLGCRLRMRILSPECLTAYRVDEVKILQIHSRAEMTGSRGNASLNTLLISRSRPKPHSVAMTEQSKKVSLFFRAFRTCQQASSSVVNRLVAKLPKIPSPPPRTGPVLFVKSRAKLRLPPNTRSEFGQPSCPRRGSREGRLVRQ</sequence>
<reference evidence="2" key="1">
    <citation type="submission" date="2018-11" db="EMBL/GenBank/DDBJ databases">
        <authorList>
            <consortium name="Pathogen Informatics"/>
        </authorList>
    </citation>
    <scope>NUCLEOTIDE SEQUENCE</scope>
</reference>
<evidence type="ECO:0000313" key="2">
    <source>
        <dbReference type="EMBL" id="VEL08990.1"/>
    </source>
</evidence>
<proteinExistence type="predicted"/>
<evidence type="ECO:0000256" key="1">
    <source>
        <dbReference type="SAM" id="MobiDB-lite"/>
    </source>
</evidence>
<gene>
    <name evidence="2" type="ORF">PXEA_LOCUS2430</name>
</gene>
<feature type="compositionally biased region" description="Basic and acidic residues" evidence="1">
    <location>
        <begin position="134"/>
        <end position="143"/>
    </location>
</feature>